<feature type="binding site" evidence="14">
    <location>
        <position position="298"/>
    </location>
    <ligand>
        <name>Mn(2+)</name>
        <dbReference type="ChEBI" id="CHEBI:29035"/>
        <label>1</label>
    </ligand>
</feature>
<dbReference type="InterPro" id="IPR005479">
    <property type="entry name" value="CPAse_ATP-bd"/>
</dbReference>
<evidence type="ECO:0000256" key="10">
    <source>
        <dbReference type="ARBA" id="ARBA00022842"/>
    </source>
</evidence>
<keyword evidence="3 14" id="KW-0055">Arginine biosynthesis</keyword>
<dbReference type="InterPro" id="IPR036914">
    <property type="entry name" value="MGS-like_dom_sf"/>
</dbReference>
<dbReference type="InterPro" id="IPR005483">
    <property type="entry name" value="CPSase_dom"/>
</dbReference>
<dbReference type="NCBIfam" id="NF003671">
    <property type="entry name" value="PRK05294.1"/>
    <property type="match status" value="1"/>
</dbReference>
<dbReference type="Gene3D" id="3.40.50.1380">
    <property type="entry name" value="Methylglyoxal synthase-like domain"/>
    <property type="match status" value="1"/>
</dbReference>
<dbReference type="PANTHER" id="PTHR11405">
    <property type="entry name" value="CARBAMOYLTRANSFERASE FAMILY MEMBER"/>
    <property type="match status" value="1"/>
</dbReference>
<proteinExistence type="inferred from homology"/>
<dbReference type="SUPFAM" id="SSF52440">
    <property type="entry name" value="PreATP-grasp domain"/>
    <property type="match status" value="2"/>
</dbReference>
<feature type="binding site" evidence="14">
    <location>
        <position position="243"/>
    </location>
    <ligand>
        <name>ATP</name>
        <dbReference type="ChEBI" id="CHEBI:30616"/>
        <label>1</label>
    </ligand>
</feature>
<gene>
    <name evidence="14 17" type="primary">carB</name>
    <name evidence="17" type="ORF">ACFSB2_21710</name>
</gene>
<feature type="binding site" evidence="14">
    <location>
        <position position="176"/>
    </location>
    <ligand>
        <name>ATP</name>
        <dbReference type="ChEBI" id="CHEBI:30616"/>
        <label>1</label>
    </ligand>
</feature>
<evidence type="ECO:0000256" key="6">
    <source>
        <dbReference type="ARBA" id="ARBA00022723"/>
    </source>
</evidence>
<comment type="cofactor">
    <cofactor evidence="14">
        <name>Mg(2+)</name>
        <dbReference type="ChEBI" id="CHEBI:18420"/>
    </cofactor>
    <cofactor evidence="14">
        <name>Mn(2+)</name>
        <dbReference type="ChEBI" id="CHEBI:29035"/>
    </cofactor>
    <text evidence="14">Binds 4 Mg(2+) or Mn(2+) ions per subunit.</text>
</comment>
<dbReference type="SUPFAM" id="SSF56059">
    <property type="entry name" value="Glutathione synthetase ATP-binding domain-like"/>
    <property type="match status" value="2"/>
</dbReference>
<dbReference type="InterPro" id="IPR036897">
    <property type="entry name" value="CarbamoylP_synth_lsu_oligo_sf"/>
</dbReference>
<feature type="binding site" evidence="14">
    <location>
        <position position="215"/>
    </location>
    <ligand>
        <name>ATP</name>
        <dbReference type="ChEBI" id="CHEBI:30616"/>
        <label>1</label>
    </ligand>
</feature>
<dbReference type="Pfam" id="PF02142">
    <property type="entry name" value="MGS"/>
    <property type="match status" value="1"/>
</dbReference>
<dbReference type="GO" id="GO:0004088">
    <property type="term" value="F:carbamoyl-phosphate synthase (glutamine-hydrolyzing) activity"/>
    <property type="evidence" value="ECO:0007669"/>
    <property type="project" value="UniProtKB-EC"/>
</dbReference>
<keyword evidence="12" id="KW-0464">Manganese</keyword>
<dbReference type="NCBIfam" id="NF009455">
    <property type="entry name" value="PRK12815.1"/>
    <property type="match status" value="1"/>
</dbReference>
<dbReference type="EMBL" id="JBHUCX010000092">
    <property type="protein sequence ID" value="MFD1677293.1"/>
    <property type="molecule type" value="Genomic_DNA"/>
</dbReference>
<keyword evidence="9 14" id="KW-0067">ATP-binding</keyword>
<feature type="region of interest" description="Carboxyphosphate synthetic domain" evidence="14">
    <location>
        <begin position="1"/>
        <end position="401"/>
    </location>
</feature>
<dbReference type="InterPro" id="IPR011761">
    <property type="entry name" value="ATP-grasp"/>
</dbReference>
<feature type="binding site" evidence="14">
    <location>
        <position position="298"/>
    </location>
    <ligand>
        <name>Mg(2+)</name>
        <dbReference type="ChEBI" id="CHEBI:18420"/>
        <label>1</label>
    </ligand>
</feature>
<dbReference type="InterPro" id="IPR011607">
    <property type="entry name" value="MGS-like_dom"/>
</dbReference>
<feature type="domain" description="MGS-like" evidence="16">
    <location>
        <begin position="941"/>
        <end position="1084"/>
    </location>
</feature>
<feature type="binding site" evidence="14">
    <location>
        <position position="831"/>
    </location>
    <ligand>
        <name>Mg(2+)</name>
        <dbReference type="ChEBI" id="CHEBI:18420"/>
        <label>3</label>
    </ligand>
</feature>
<sequence length="1084" mass="118957">MPRRNDLKKIMVIGSGPIIIGQAAEFDYAGTQACQALKEEGYEVVLVNSNPATIMTDPDIADRVYIEPIRLEFISQIIRKERPDGLLPTLGGQTGLNMAVELAKSGILEEEGVELLGTPLSAIEQAEDRELFRNLMAELNQPVPKSAIVHTHAEAEVFAKETGFPIIIRPAYTLGGTGGGIAQNWQEYGEIVERGLSLSPIHQVLVEQSIAGYKEIEYEVMRDSNGTAIVVCNMENFDPVGVHTGDSIVVAPSQTLSDADYQMLRDASLNIIQALGIEGGCNVQLALDPNSANYYVIEVNPRVSRSSALASKATGYPIARIATKIAVGYRLDELRNPVTEEAYAAFEPALDYVVTKIPRWPFDKFRSAQRQLGTQMKATGEVMAIGRSFPESLMKAIRSLEIGVDSLWLKQASNWSESELERKVAVAEDDRLFAVAEALRRGWTVERIHSLSQIDRWFLWHLEEMVGLEQQLAALGTTHAPMTDIFKNEAKLLARAKRNGFPDVELARLLGTDVATLREWRKAQGLVPVYKMVDTCAGEFAASTPYYYSTFEQEDEVTLSDRKKVIVLGSGPIRIGQGIEFDYCSVHAVWALRRLGYEAIIINNNPETVSTDFSTSDRLYFEPLHVEDVLNVIDKEQPEGVIVQFGGQTAINLAAPLAAAGVRIFGTSREDIDLAEDREKFDDLLARLEISRPQGSTVTSVDAAVTAAEALSYPVLVRPSYVLGGRAMQIISDTSELLQYMEEAVEVSREHPVLIDRYVQGLEVEVDAISDGETVIIPGIMEHVERAGVHSGDSIAVYPPQHLVSSVKATIQDYTMRLARGLSVRGLVNIQFIVHDDIVEVIEVNPRSSRTVPFLSKVTEVPMVDLAMQAACGGSLAEMGYQSGILPEADTVAVKVPVFSFAKLHRVDISLGPEMKSTGEVMGRDYNYEKALYKGMVAAGTIVPSHGTVLATIADKDKAEALPLLAEFAHLGYRLASTEGTARYLRDRGLEVRVVNKLAQGTPNLADDIRQGRIQLVINTLTKGLKPERDGFRIRRTAVEHGVPCLTSLDTVKSLLDILKLIHFQTLALGDTGTASSTKGGWQR</sequence>
<dbReference type="InterPro" id="IPR013815">
    <property type="entry name" value="ATP_grasp_subdomain_1"/>
</dbReference>
<comment type="pathway">
    <text evidence="1 14">Amino-acid biosynthesis; L-arginine biosynthesis; carbamoyl phosphate from bicarbonate: step 1/1.</text>
</comment>
<dbReference type="SUPFAM" id="SSF52335">
    <property type="entry name" value="Methylglyoxal synthase-like"/>
    <property type="match status" value="1"/>
</dbReference>
<feature type="binding site" evidence="14">
    <location>
        <position position="175"/>
    </location>
    <ligand>
        <name>ATP</name>
        <dbReference type="ChEBI" id="CHEBI:30616"/>
        <label>1</label>
    </ligand>
</feature>
<feature type="binding site" evidence="14">
    <location>
        <position position="791"/>
    </location>
    <ligand>
        <name>ATP</name>
        <dbReference type="ChEBI" id="CHEBI:30616"/>
        <label>2</label>
    </ligand>
</feature>
<feature type="binding site" evidence="14">
    <location>
        <position position="843"/>
    </location>
    <ligand>
        <name>Mg(2+)</name>
        <dbReference type="ChEBI" id="CHEBI:18420"/>
        <label>3</label>
    </ligand>
</feature>
<feature type="binding site" evidence="14">
    <location>
        <position position="298"/>
    </location>
    <ligand>
        <name>Mg(2+)</name>
        <dbReference type="ChEBI" id="CHEBI:18420"/>
        <label>2</label>
    </ligand>
</feature>
<dbReference type="PANTHER" id="PTHR11405:SF53">
    <property type="entry name" value="CARBAMOYL-PHOSPHATE SYNTHASE [AMMONIA], MITOCHONDRIAL"/>
    <property type="match status" value="1"/>
</dbReference>
<evidence type="ECO:0000313" key="17">
    <source>
        <dbReference type="EMBL" id="MFD1677293.1"/>
    </source>
</evidence>
<evidence type="ECO:0000259" key="15">
    <source>
        <dbReference type="PROSITE" id="PS50975"/>
    </source>
</evidence>
<evidence type="ECO:0000259" key="16">
    <source>
        <dbReference type="PROSITE" id="PS51855"/>
    </source>
</evidence>
<keyword evidence="11 14" id="KW-0665">Pyrimidine biosynthesis</keyword>
<dbReference type="HAMAP" id="MF_01210_A">
    <property type="entry name" value="CPSase_L_chain_A"/>
    <property type="match status" value="1"/>
</dbReference>
<feature type="binding site" evidence="14">
    <location>
        <position position="284"/>
    </location>
    <ligand>
        <name>Mg(2+)</name>
        <dbReference type="ChEBI" id="CHEBI:18420"/>
        <label>1</label>
    </ligand>
</feature>
<feature type="binding site" evidence="14">
    <location>
        <position position="242"/>
    </location>
    <ligand>
        <name>ATP</name>
        <dbReference type="ChEBI" id="CHEBI:30616"/>
        <label>1</label>
    </ligand>
</feature>
<dbReference type="Gene3D" id="1.10.1030.10">
    <property type="entry name" value="Carbamoyl-phosphate synthetase, large subunit oligomerisation domain"/>
    <property type="match status" value="1"/>
</dbReference>
<dbReference type="SUPFAM" id="SSF48108">
    <property type="entry name" value="Carbamoyl phosphate synthetase, large subunit connection domain"/>
    <property type="match status" value="1"/>
</dbReference>
<comment type="pathway">
    <text evidence="14">Pyrimidine metabolism; UMP biosynthesis via de novo pathway; (S)-dihydroorotate from bicarbonate: step 1/3.</text>
</comment>
<accession>A0ABW4JMR7</accession>
<dbReference type="Gene3D" id="3.40.50.20">
    <property type="match status" value="2"/>
</dbReference>
<comment type="domain">
    <text evidence="14">The large subunit is composed of 2 ATP-grasp domains that are involved in binding the 2 ATP molecules needed for carbamoyl phosphate synthesis. The N-terminal ATP-grasp domain (referred to as the carboxyphosphate synthetic component) catalyzes the ATP-dependent phosphorylation of hydrogencarbonate to carboxyphosphate and the subsequent nucleophilic attack by ammonia to form a carbamate intermediate. The C-terminal ATP-grasp domain (referred to as the carbamoyl phosphate synthetic component) then catalyzes the phosphorylation of carbamate with the second ATP to form the end product carbamoyl phosphate. The reactive and unstable enzyme intermediates are sequentially channeled from one active site to the next through the interior of the protein over a distance of at least 96 A.</text>
</comment>
<comment type="function">
    <text evidence="14">Large subunit of the glutamine-dependent carbamoyl phosphate synthetase (CPSase). CPSase catalyzes the formation of carbamoyl phosphate from the ammonia moiety of glutamine, carbonate, and phosphate donated by ATP, constituting the first step of 2 biosynthetic pathways, one leading to arginine and/or urea and the other to pyrimidine nucleotides. The large subunit (synthetase) binds the substrates ammonia (free or transferred from glutamine from the small subunit), hydrogencarbonate and ATP and carries out an ATP-coupled ligase reaction, activating hydrogencarbonate by forming carboxy phosphate which reacts with ammonia to form carbamoyl phosphate.</text>
</comment>
<dbReference type="InterPro" id="IPR033937">
    <property type="entry name" value="MGS_CPS_CarB"/>
</dbReference>
<dbReference type="PRINTS" id="PR00098">
    <property type="entry name" value="CPSASE"/>
</dbReference>
<evidence type="ECO:0000256" key="9">
    <source>
        <dbReference type="ARBA" id="ARBA00022840"/>
    </source>
</evidence>
<comment type="caution">
    <text evidence="17">The sequence shown here is derived from an EMBL/GenBank/DDBJ whole genome shotgun (WGS) entry which is preliminary data.</text>
</comment>
<feature type="binding site" evidence="14">
    <location>
        <position position="843"/>
    </location>
    <ligand>
        <name>Mg(2+)</name>
        <dbReference type="ChEBI" id="CHEBI:18420"/>
        <label>4</label>
    </ligand>
</feature>
<evidence type="ECO:0000256" key="4">
    <source>
        <dbReference type="ARBA" id="ARBA00022598"/>
    </source>
</evidence>
<keyword evidence="6" id="KW-0479">Metal-binding</keyword>
<feature type="binding site" evidence="14">
    <location>
        <position position="763"/>
    </location>
    <ligand>
        <name>ATP</name>
        <dbReference type="ChEBI" id="CHEBI:30616"/>
        <label>2</label>
    </ligand>
</feature>
<comment type="subunit">
    <text evidence="14">Composed of two chains; the small (or glutamine) chain promotes the hydrolysis of glutamine to ammonia, which is used by the large (or ammonia) chain to synthesize carbamoyl phosphate. Tetramer of heterodimers (alpha,beta)4.</text>
</comment>
<feature type="binding site" evidence="14">
    <location>
        <position position="843"/>
    </location>
    <ligand>
        <name>ATP</name>
        <dbReference type="ChEBI" id="CHEBI:30616"/>
        <label>2</label>
    </ligand>
</feature>
<evidence type="ECO:0000256" key="1">
    <source>
        <dbReference type="ARBA" id="ARBA00005077"/>
    </source>
</evidence>
<feature type="binding site" evidence="14">
    <location>
        <position position="169"/>
    </location>
    <ligand>
        <name>ATP</name>
        <dbReference type="ChEBI" id="CHEBI:30616"/>
        <label>1</label>
    </ligand>
</feature>
<feature type="binding site" evidence="14">
    <location>
        <position position="843"/>
    </location>
    <ligand>
        <name>Mn(2+)</name>
        <dbReference type="ChEBI" id="CHEBI:29035"/>
        <label>4</label>
    </ligand>
</feature>
<feature type="domain" description="ATP-grasp" evidence="15">
    <location>
        <begin position="133"/>
        <end position="327"/>
    </location>
</feature>
<dbReference type="PROSITE" id="PS00867">
    <property type="entry name" value="CPSASE_2"/>
    <property type="match status" value="2"/>
</dbReference>
<feature type="binding site" evidence="14">
    <location>
        <position position="298"/>
    </location>
    <ligand>
        <name>ATP</name>
        <dbReference type="ChEBI" id="CHEBI:30616"/>
        <label>1</label>
    </ligand>
</feature>
<dbReference type="SMART" id="SM00851">
    <property type="entry name" value="MGS"/>
    <property type="match status" value="1"/>
</dbReference>
<feature type="region of interest" description="Carbamoyl phosphate synthetic domain" evidence="14">
    <location>
        <begin position="558"/>
        <end position="940"/>
    </location>
</feature>
<feature type="binding site" evidence="14">
    <location>
        <position position="300"/>
    </location>
    <ligand>
        <name>Mg(2+)</name>
        <dbReference type="ChEBI" id="CHEBI:18420"/>
        <label>2</label>
    </ligand>
</feature>
<evidence type="ECO:0000256" key="8">
    <source>
        <dbReference type="ARBA" id="ARBA00022741"/>
    </source>
</evidence>
<feature type="domain" description="ATP-grasp" evidence="15">
    <location>
        <begin position="682"/>
        <end position="872"/>
    </location>
</feature>
<dbReference type="HAMAP" id="MF_01210_B">
    <property type="entry name" value="CPSase_L_chain_B"/>
    <property type="match status" value="1"/>
</dbReference>
<dbReference type="PROSITE" id="PS50975">
    <property type="entry name" value="ATP_GRASP"/>
    <property type="match status" value="2"/>
</dbReference>
<feature type="binding site" evidence="14">
    <location>
        <position position="843"/>
    </location>
    <ligand>
        <name>Mn(2+)</name>
        <dbReference type="ChEBI" id="CHEBI:29035"/>
        <label>3</label>
    </ligand>
</feature>
<dbReference type="EC" id="6.3.5.5" evidence="14"/>
<dbReference type="InterPro" id="IPR016185">
    <property type="entry name" value="PreATP-grasp_dom_sf"/>
</dbReference>
<feature type="region of interest" description="Allosteric domain" evidence="14">
    <location>
        <begin position="941"/>
        <end position="1084"/>
    </location>
</feature>
<dbReference type="Pfam" id="PF02787">
    <property type="entry name" value="CPSase_L_D3"/>
    <property type="match status" value="1"/>
</dbReference>
<evidence type="ECO:0000256" key="5">
    <source>
        <dbReference type="ARBA" id="ARBA00022605"/>
    </source>
</evidence>
<feature type="binding site" evidence="14">
    <location>
        <position position="241"/>
    </location>
    <ligand>
        <name>ATP</name>
        <dbReference type="ChEBI" id="CHEBI:30616"/>
        <label>1</label>
    </ligand>
</feature>
<keyword evidence="4 14" id="KW-0436">Ligase</keyword>
<evidence type="ECO:0000256" key="13">
    <source>
        <dbReference type="ARBA" id="ARBA00047359"/>
    </source>
</evidence>
<evidence type="ECO:0000313" key="18">
    <source>
        <dbReference type="Proteomes" id="UP001597079"/>
    </source>
</evidence>
<feature type="binding site" evidence="14">
    <location>
        <position position="845"/>
    </location>
    <ligand>
        <name>Mg(2+)</name>
        <dbReference type="ChEBI" id="CHEBI:18420"/>
        <label>4</label>
    </ligand>
</feature>
<comment type="similarity">
    <text evidence="2 14">Belongs to the CarB family.</text>
</comment>
<feature type="binding site" evidence="14">
    <location>
        <position position="129"/>
    </location>
    <ligand>
        <name>ATP</name>
        <dbReference type="ChEBI" id="CHEBI:30616"/>
        <label>1</label>
    </ligand>
</feature>
<dbReference type="PROSITE" id="PS51855">
    <property type="entry name" value="MGS"/>
    <property type="match status" value="1"/>
</dbReference>
<feature type="binding site" evidence="14">
    <location>
        <position position="845"/>
    </location>
    <ligand>
        <name>Mn(2+)</name>
        <dbReference type="ChEBI" id="CHEBI:29035"/>
        <label>4</label>
    </ligand>
</feature>
<evidence type="ECO:0000256" key="7">
    <source>
        <dbReference type="ARBA" id="ARBA00022737"/>
    </source>
</evidence>
<evidence type="ECO:0000256" key="12">
    <source>
        <dbReference type="ARBA" id="ARBA00023211"/>
    </source>
</evidence>
<dbReference type="InterPro" id="IPR058047">
    <property type="entry name" value="CPSase_preATP-grasp"/>
</dbReference>
<feature type="binding site" evidence="14">
    <location>
        <position position="759"/>
    </location>
    <ligand>
        <name>ATP</name>
        <dbReference type="ChEBI" id="CHEBI:30616"/>
        <label>2</label>
    </ligand>
</feature>
<comment type="caution">
    <text evidence="14">Lacks conserved residue(s) required for the propagation of feature annotation.</text>
</comment>
<feature type="binding site" evidence="14">
    <location>
        <position position="208"/>
    </location>
    <ligand>
        <name>ATP</name>
        <dbReference type="ChEBI" id="CHEBI:30616"/>
        <label>1</label>
    </ligand>
</feature>
<feature type="binding site" evidence="14">
    <location>
        <position position="718"/>
    </location>
    <ligand>
        <name>ATP</name>
        <dbReference type="ChEBI" id="CHEBI:30616"/>
        <label>2</label>
    </ligand>
</feature>
<keyword evidence="10" id="KW-0460">Magnesium</keyword>
<dbReference type="RefSeq" id="WP_377945200.1">
    <property type="nucleotide sequence ID" value="NZ_JBHUCX010000092.1"/>
</dbReference>
<feature type="binding site" evidence="14">
    <location>
        <position position="284"/>
    </location>
    <ligand>
        <name>Mn(2+)</name>
        <dbReference type="ChEBI" id="CHEBI:29035"/>
        <label>1</label>
    </ligand>
</feature>
<comment type="catalytic activity">
    <reaction evidence="14">
        <text>hydrogencarbonate + L-glutamine + 2 ATP + H2O = carbamoyl phosphate + L-glutamate + 2 ADP + phosphate + 2 H(+)</text>
        <dbReference type="Rhea" id="RHEA:18633"/>
        <dbReference type="ChEBI" id="CHEBI:15377"/>
        <dbReference type="ChEBI" id="CHEBI:15378"/>
        <dbReference type="ChEBI" id="CHEBI:17544"/>
        <dbReference type="ChEBI" id="CHEBI:29985"/>
        <dbReference type="ChEBI" id="CHEBI:30616"/>
        <dbReference type="ChEBI" id="CHEBI:43474"/>
        <dbReference type="ChEBI" id="CHEBI:58228"/>
        <dbReference type="ChEBI" id="CHEBI:58359"/>
        <dbReference type="ChEBI" id="CHEBI:456216"/>
        <dbReference type="EC" id="6.3.5.5"/>
    </reaction>
</comment>
<dbReference type="Gene3D" id="3.30.470.20">
    <property type="entry name" value="ATP-grasp fold, B domain"/>
    <property type="match status" value="2"/>
</dbReference>
<evidence type="ECO:0000256" key="11">
    <source>
        <dbReference type="ARBA" id="ARBA00022975"/>
    </source>
</evidence>
<evidence type="ECO:0000256" key="3">
    <source>
        <dbReference type="ARBA" id="ARBA00022571"/>
    </source>
</evidence>
<reference evidence="18" key="1">
    <citation type="journal article" date="2019" name="Int. J. Syst. Evol. Microbiol.">
        <title>The Global Catalogue of Microorganisms (GCM) 10K type strain sequencing project: providing services to taxonomists for standard genome sequencing and annotation.</title>
        <authorList>
            <consortium name="The Broad Institute Genomics Platform"/>
            <consortium name="The Broad Institute Genome Sequencing Center for Infectious Disease"/>
            <person name="Wu L."/>
            <person name="Ma J."/>
        </authorList>
    </citation>
    <scope>NUCLEOTIDE SEQUENCE [LARGE SCALE GENOMIC DNA]</scope>
    <source>
        <strain evidence="18">CGMCC 1.12286</strain>
    </source>
</reference>
<dbReference type="PROSITE" id="PS00866">
    <property type="entry name" value="CPSASE_1"/>
    <property type="match status" value="2"/>
</dbReference>
<dbReference type="InterPro" id="IPR006275">
    <property type="entry name" value="CPSase_lsu"/>
</dbReference>
<keyword evidence="7 14" id="KW-0677">Repeat</keyword>
<dbReference type="Proteomes" id="UP001597079">
    <property type="component" value="Unassembled WGS sequence"/>
</dbReference>
<protein>
    <recommendedName>
        <fullName evidence="14">Carbamoyl phosphate synthase large chain</fullName>
        <ecNumber evidence="14">6.3.4.16</ecNumber>
        <ecNumber evidence="14">6.3.5.5</ecNumber>
    </recommendedName>
    <alternativeName>
        <fullName evidence="14">Carbamoyl phosphate synthetase ammonia chain</fullName>
    </alternativeName>
</protein>
<dbReference type="InterPro" id="IPR005480">
    <property type="entry name" value="CPSase_lsu_oligo"/>
</dbReference>
<dbReference type="EC" id="6.3.4.16" evidence="14"/>
<feature type="binding site" evidence="14">
    <location>
        <position position="788"/>
    </location>
    <ligand>
        <name>ATP</name>
        <dbReference type="ChEBI" id="CHEBI:30616"/>
        <label>2</label>
    </ligand>
</feature>
<feature type="binding site" evidence="14">
    <location>
        <position position="757"/>
    </location>
    <ligand>
        <name>ATP</name>
        <dbReference type="ChEBI" id="CHEBI:30616"/>
        <label>2</label>
    </ligand>
</feature>
<comment type="catalytic activity">
    <reaction evidence="13 14">
        <text>hydrogencarbonate + NH4(+) + 2 ATP = carbamoyl phosphate + 2 ADP + phosphate + 2 H(+)</text>
        <dbReference type="Rhea" id="RHEA:18029"/>
        <dbReference type="ChEBI" id="CHEBI:15378"/>
        <dbReference type="ChEBI" id="CHEBI:17544"/>
        <dbReference type="ChEBI" id="CHEBI:28938"/>
        <dbReference type="ChEBI" id="CHEBI:30616"/>
        <dbReference type="ChEBI" id="CHEBI:43474"/>
        <dbReference type="ChEBI" id="CHEBI:58228"/>
        <dbReference type="ChEBI" id="CHEBI:456216"/>
        <dbReference type="EC" id="6.3.4.16"/>
    </reaction>
</comment>
<dbReference type="Pfam" id="PF02786">
    <property type="entry name" value="CPSase_L_D2"/>
    <property type="match status" value="2"/>
</dbReference>
<feature type="binding site" evidence="14">
    <location>
        <position position="298"/>
    </location>
    <ligand>
        <name>Mn(2+)</name>
        <dbReference type="ChEBI" id="CHEBI:29035"/>
        <label>2</label>
    </ligand>
</feature>
<keyword evidence="8 14" id="KW-0547">Nucleotide-binding</keyword>
<feature type="binding site" evidence="14">
    <location>
        <position position="789"/>
    </location>
    <ligand>
        <name>ATP</name>
        <dbReference type="ChEBI" id="CHEBI:30616"/>
        <label>2</label>
    </ligand>
</feature>
<keyword evidence="18" id="KW-1185">Reference proteome</keyword>
<dbReference type="Pfam" id="PF25596">
    <property type="entry name" value="CPSase_L_D1"/>
    <property type="match status" value="2"/>
</dbReference>
<feature type="binding site" evidence="14">
    <location>
        <position position="790"/>
    </location>
    <ligand>
        <name>ATP</name>
        <dbReference type="ChEBI" id="CHEBI:30616"/>
        <label>2</label>
    </ligand>
</feature>
<name>A0ABW4JMR7_9BACL</name>
<evidence type="ECO:0000256" key="14">
    <source>
        <dbReference type="HAMAP-Rule" id="MF_01210"/>
    </source>
</evidence>
<organism evidence="17 18">
    <name type="scientific">Alicyclobacillus fodiniaquatilis</name>
    <dbReference type="NCBI Taxonomy" id="1661150"/>
    <lineage>
        <taxon>Bacteria</taxon>
        <taxon>Bacillati</taxon>
        <taxon>Bacillota</taxon>
        <taxon>Bacilli</taxon>
        <taxon>Bacillales</taxon>
        <taxon>Alicyclobacillaceae</taxon>
        <taxon>Alicyclobacillus</taxon>
    </lineage>
</organism>
<dbReference type="CDD" id="cd01424">
    <property type="entry name" value="MGS_CPS_II"/>
    <property type="match status" value="1"/>
</dbReference>
<dbReference type="SMART" id="SM01096">
    <property type="entry name" value="CPSase_L_D3"/>
    <property type="match status" value="1"/>
</dbReference>
<feature type="binding site" evidence="14">
    <location>
        <position position="831"/>
    </location>
    <ligand>
        <name>ATP</name>
        <dbReference type="ChEBI" id="CHEBI:30616"/>
        <label>2</label>
    </ligand>
</feature>
<feature type="binding site" evidence="14">
    <location>
        <position position="284"/>
    </location>
    <ligand>
        <name>ATP</name>
        <dbReference type="ChEBI" id="CHEBI:30616"/>
        <label>1</label>
    </ligand>
</feature>
<keyword evidence="5 14" id="KW-0028">Amino-acid biosynthesis</keyword>
<dbReference type="NCBIfam" id="TIGR01369">
    <property type="entry name" value="CPSaseII_lrg"/>
    <property type="match status" value="1"/>
</dbReference>
<feature type="binding site" evidence="14">
    <location>
        <position position="300"/>
    </location>
    <ligand>
        <name>Mn(2+)</name>
        <dbReference type="ChEBI" id="CHEBI:29035"/>
        <label>2</label>
    </ligand>
</feature>
<feature type="binding site" evidence="14">
    <location>
        <position position="210"/>
    </location>
    <ligand>
        <name>ATP</name>
        <dbReference type="ChEBI" id="CHEBI:30616"/>
        <label>1</label>
    </ligand>
</feature>
<dbReference type="Gene3D" id="3.30.1490.20">
    <property type="entry name" value="ATP-grasp fold, A domain"/>
    <property type="match status" value="1"/>
</dbReference>
<feature type="binding site" evidence="14">
    <location>
        <position position="831"/>
    </location>
    <ligand>
        <name>Mn(2+)</name>
        <dbReference type="ChEBI" id="CHEBI:29035"/>
        <label>3</label>
    </ligand>
</feature>
<evidence type="ECO:0000256" key="2">
    <source>
        <dbReference type="ARBA" id="ARBA00009799"/>
    </source>
</evidence>